<dbReference type="Proteomes" id="UP000026960">
    <property type="component" value="Chromosome 12"/>
</dbReference>
<dbReference type="HOGENOM" id="CLU_182526_0_0_1"/>
<organism evidence="1">
    <name type="scientific">Oryza barthii</name>
    <dbReference type="NCBI Taxonomy" id="65489"/>
    <lineage>
        <taxon>Eukaryota</taxon>
        <taxon>Viridiplantae</taxon>
        <taxon>Streptophyta</taxon>
        <taxon>Embryophyta</taxon>
        <taxon>Tracheophyta</taxon>
        <taxon>Spermatophyta</taxon>
        <taxon>Magnoliopsida</taxon>
        <taxon>Liliopsida</taxon>
        <taxon>Poales</taxon>
        <taxon>Poaceae</taxon>
        <taxon>BOP clade</taxon>
        <taxon>Oryzoideae</taxon>
        <taxon>Oryzeae</taxon>
        <taxon>Oryzinae</taxon>
        <taxon>Oryza</taxon>
    </lineage>
</organism>
<reference evidence="1" key="2">
    <citation type="submission" date="2015-03" db="UniProtKB">
        <authorList>
            <consortium name="EnsemblPlants"/>
        </authorList>
    </citation>
    <scope>IDENTIFICATION</scope>
</reference>
<sequence>MGAGTFCSTREGHRAFAARCAMPCPAQHRLQYSSLELWPVPDSVDVSIRSTFCQVCYLQFYYKYWDEYNETFATKWNFIYCPINLCSNHSITECYCCC</sequence>
<dbReference type="Gramene" id="OBART12G18510.2">
    <property type="protein sequence ID" value="OBART12G18510.2"/>
    <property type="gene ID" value="OBART12G18510"/>
</dbReference>
<dbReference type="AlphaFoldDB" id="A0A0D3HWM2"/>
<name>A0A0D3HWM2_9ORYZ</name>
<protein>
    <submittedName>
        <fullName evidence="1">Uncharacterized protein</fullName>
    </submittedName>
</protein>
<keyword evidence="2" id="KW-1185">Reference proteome</keyword>
<evidence type="ECO:0000313" key="1">
    <source>
        <dbReference type="EnsemblPlants" id="OBART12G18510.2"/>
    </source>
</evidence>
<accession>A0A0D3HWM2</accession>
<evidence type="ECO:0000313" key="2">
    <source>
        <dbReference type="Proteomes" id="UP000026960"/>
    </source>
</evidence>
<reference evidence="1" key="1">
    <citation type="journal article" date="2009" name="Rice">
        <title>De Novo Next Generation Sequencing of Plant Genomes.</title>
        <authorList>
            <person name="Rounsley S."/>
            <person name="Marri P.R."/>
            <person name="Yu Y."/>
            <person name="He R."/>
            <person name="Sisneros N."/>
            <person name="Goicoechea J.L."/>
            <person name="Lee S.J."/>
            <person name="Angelova A."/>
            <person name="Kudrna D."/>
            <person name="Luo M."/>
            <person name="Affourtit J."/>
            <person name="Desany B."/>
            <person name="Knight J."/>
            <person name="Niazi F."/>
            <person name="Egholm M."/>
            <person name="Wing R.A."/>
        </authorList>
    </citation>
    <scope>NUCLEOTIDE SEQUENCE [LARGE SCALE GENOMIC DNA]</scope>
    <source>
        <strain evidence="1">cv. IRGC 105608</strain>
    </source>
</reference>
<dbReference type="EnsemblPlants" id="OBART12G18510.2">
    <property type="protein sequence ID" value="OBART12G18510.2"/>
    <property type="gene ID" value="OBART12G18510"/>
</dbReference>
<proteinExistence type="predicted"/>